<dbReference type="RefSeq" id="WP_063209130.1">
    <property type="nucleotide sequence ID" value="NZ_LUKD01000008.1"/>
</dbReference>
<reference evidence="1 2" key="1">
    <citation type="submission" date="2016-03" db="EMBL/GenBank/DDBJ databases">
        <authorList>
            <person name="Ploux O."/>
        </authorList>
    </citation>
    <scope>NUCLEOTIDE SEQUENCE [LARGE SCALE GENOMIC DNA]</scope>
    <source>
        <strain evidence="1 2">EC13</strain>
    </source>
</reference>
<proteinExistence type="predicted"/>
<dbReference type="OrthoDB" id="2502494at2"/>
<accession>A0A161PA86</accession>
<protein>
    <submittedName>
        <fullName evidence="1">Uncharacterized protein</fullName>
    </submittedName>
</protein>
<dbReference type="InterPro" id="IPR029058">
    <property type="entry name" value="AB_hydrolase_fold"/>
</dbReference>
<dbReference type="Proteomes" id="UP000075799">
    <property type="component" value="Unassembled WGS sequence"/>
</dbReference>
<sequence>MSFMSARRYRYFAMFGVAIAGLSFLFTNCARDSFAIIEPSSKAQASEGEVIPEDPAAESVKMIPCSQTQFEFPLSTHWSNEKGDVVEGAADTLQTSEPNKVGTRRMYNYGFIPDYDHYIGTDYDPYRYQDADFRSFSNNLCQKTGVALEVRRPSSFSNWSIAKKKIVEGRGSVQMIYALRISGALLNVFLPPNWKSSAKRGTYPLVVTGSYDLKQSFTSEIPEVVSRTWAESKVPVIGVLWNGGGGLNSRTVNTKARAQFNDIVQNLADHFGADPYRIIATGTSRGGATAMAMASNPERYPYKVVGAFVSVPPADFGFLAELTGATVPFLMQAAEWTIGLLDTWKKDFRYPNLGNKMTGYTRNEAHTHILVGSKDRATMDANLSLTSPRFVNALKSSGTQVYLVIGSHDFIVGWADQYRYARILRNAGIPMELSVNYLSGHGAVDTGMDPANLSRVMKLVATRSTVSLIQTGRTTYRRNDYLQKKMVVTSGQAFTMEVPRIVTPSVEGHLIMTGLPGTQIEYDGVFSTTAQGPTSPFGLQKATLNSEGLLITKLELEAGFYRVQSVRILKPGQSKWQSLDLKQGTTSLERGTLTVEVRDVDPHPDTTAGEIADALTRTYLGAGGVSGTNGNPNLTYGIVETN</sequence>
<evidence type="ECO:0000313" key="2">
    <source>
        <dbReference type="Proteomes" id="UP000075799"/>
    </source>
</evidence>
<dbReference type="Gene3D" id="3.40.50.1820">
    <property type="entry name" value="alpha/beta hydrolase"/>
    <property type="match status" value="1"/>
</dbReference>
<name>A0A161PA86_BDEBC</name>
<dbReference type="AlphaFoldDB" id="A0A161PA86"/>
<evidence type="ECO:0000313" key="1">
    <source>
        <dbReference type="EMBL" id="KYG62784.1"/>
    </source>
</evidence>
<dbReference type="SUPFAM" id="SSF53474">
    <property type="entry name" value="alpha/beta-Hydrolases"/>
    <property type="match status" value="1"/>
</dbReference>
<gene>
    <name evidence="1" type="ORF">AZI87_16035</name>
</gene>
<dbReference type="EMBL" id="LUKD01000008">
    <property type="protein sequence ID" value="KYG62784.1"/>
    <property type="molecule type" value="Genomic_DNA"/>
</dbReference>
<organism evidence="1 2">
    <name type="scientific">Bdellovibrio bacteriovorus</name>
    <dbReference type="NCBI Taxonomy" id="959"/>
    <lineage>
        <taxon>Bacteria</taxon>
        <taxon>Pseudomonadati</taxon>
        <taxon>Bdellovibrionota</taxon>
        <taxon>Bdellovibrionia</taxon>
        <taxon>Bdellovibrionales</taxon>
        <taxon>Pseudobdellovibrionaceae</taxon>
        <taxon>Bdellovibrio</taxon>
    </lineage>
</organism>
<comment type="caution">
    <text evidence="1">The sequence shown here is derived from an EMBL/GenBank/DDBJ whole genome shotgun (WGS) entry which is preliminary data.</text>
</comment>